<dbReference type="PROSITE" id="PS50263">
    <property type="entry name" value="CN_HYDROLASE"/>
    <property type="match status" value="1"/>
</dbReference>
<dbReference type="InterPro" id="IPR003010">
    <property type="entry name" value="C-N_Hydrolase"/>
</dbReference>
<dbReference type="Gene3D" id="3.60.110.10">
    <property type="entry name" value="Carbon-nitrogen hydrolase"/>
    <property type="match status" value="1"/>
</dbReference>
<dbReference type="PROSITE" id="PS01227">
    <property type="entry name" value="UPF0012"/>
    <property type="match status" value="1"/>
</dbReference>
<dbReference type="EMBL" id="JAFBBK010000001">
    <property type="protein sequence ID" value="MBM7413638.1"/>
    <property type="molecule type" value="Genomic_DNA"/>
</dbReference>
<dbReference type="CDD" id="cd07581">
    <property type="entry name" value="nitrilase_3"/>
    <property type="match status" value="1"/>
</dbReference>
<dbReference type="InterPro" id="IPR036526">
    <property type="entry name" value="C-N_Hydrolase_sf"/>
</dbReference>
<evidence type="ECO:0000256" key="1">
    <source>
        <dbReference type="ARBA" id="ARBA00010613"/>
    </source>
</evidence>
<feature type="domain" description="CN hydrolase" evidence="2">
    <location>
        <begin position="1"/>
        <end position="247"/>
    </location>
</feature>
<keyword evidence="4" id="KW-1185">Reference proteome</keyword>
<dbReference type="InterPro" id="IPR001110">
    <property type="entry name" value="UPF0012_CS"/>
</dbReference>
<dbReference type="Proteomes" id="UP000703038">
    <property type="component" value="Unassembled WGS sequence"/>
</dbReference>
<evidence type="ECO:0000259" key="2">
    <source>
        <dbReference type="PROSITE" id="PS50263"/>
    </source>
</evidence>
<name>A0ABS2KP10_9NOCA</name>
<evidence type="ECO:0000313" key="4">
    <source>
        <dbReference type="Proteomes" id="UP000703038"/>
    </source>
</evidence>
<sequence length="265" mass="27529">MRISLAQITASRDPNENLDLVRSSVRDAVDAGARLCVLPEATMRRFGGSIADVAEPLDGPWATAVREIADNAGITVAAGMFTPAVGGDERVRNTLLITGGGVEASYDKIHLFDAFGFAESDTVAPGTEPVVVDIDGVGVGFATCYDIRFPGLFQTLADRGALLTVVAASWGRGPGKVDQWTLLARARALDSTTFLAACGQADPAESGIEISGSAPVGVGNSMVVSPTGHVLDQLGAAPGLLTLDIDPNEIDAVRQNLPVLANRKF</sequence>
<reference evidence="3 4" key="1">
    <citation type="submission" date="2021-01" db="EMBL/GenBank/DDBJ databases">
        <title>Genomics of switchgrass bacterial isolates.</title>
        <authorList>
            <person name="Shade A."/>
        </authorList>
    </citation>
    <scope>NUCLEOTIDE SEQUENCE [LARGE SCALE GENOMIC DNA]</scope>
    <source>
        <strain evidence="3 4">PvP111</strain>
    </source>
</reference>
<protein>
    <submittedName>
        <fullName evidence="3">Amidohydrolase</fullName>
    </submittedName>
</protein>
<dbReference type="PANTHER" id="PTHR23088">
    <property type="entry name" value="NITRILASE-RELATED"/>
    <property type="match status" value="1"/>
</dbReference>
<dbReference type="RefSeq" id="WP_204866322.1">
    <property type="nucleotide sequence ID" value="NZ_JAFBBK010000001.1"/>
</dbReference>
<proteinExistence type="inferred from homology"/>
<organism evidence="3 4">
    <name type="scientific">Rhodococcoides corynebacterioides</name>
    <dbReference type="NCBI Taxonomy" id="53972"/>
    <lineage>
        <taxon>Bacteria</taxon>
        <taxon>Bacillati</taxon>
        <taxon>Actinomycetota</taxon>
        <taxon>Actinomycetes</taxon>
        <taxon>Mycobacteriales</taxon>
        <taxon>Nocardiaceae</taxon>
        <taxon>Rhodococcoides</taxon>
    </lineage>
</organism>
<dbReference type="SUPFAM" id="SSF56317">
    <property type="entry name" value="Carbon-nitrogen hydrolase"/>
    <property type="match status" value="1"/>
</dbReference>
<gene>
    <name evidence="3" type="ORF">JOE42_000371</name>
</gene>
<comment type="caution">
    <text evidence="3">The sequence shown here is derived from an EMBL/GenBank/DDBJ whole genome shotgun (WGS) entry which is preliminary data.</text>
</comment>
<comment type="similarity">
    <text evidence="1">Belongs to the carbon-nitrogen hydrolase superfamily. NIT1/NIT2 family.</text>
</comment>
<dbReference type="Pfam" id="PF00795">
    <property type="entry name" value="CN_hydrolase"/>
    <property type="match status" value="1"/>
</dbReference>
<evidence type="ECO:0000313" key="3">
    <source>
        <dbReference type="EMBL" id="MBM7413638.1"/>
    </source>
</evidence>
<accession>A0ABS2KP10</accession>
<dbReference type="PANTHER" id="PTHR23088:SF27">
    <property type="entry name" value="DEAMINATED GLUTATHIONE AMIDASE"/>
    <property type="match status" value="1"/>
</dbReference>